<dbReference type="SUPFAM" id="SSF56091">
    <property type="entry name" value="DNA ligase/mRNA capping enzyme, catalytic domain"/>
    <property type="match status" value="1"/>
</dbReference>
<evidence type="ECO:0000259" key="1">
    <source>
        <dbReference type="Pfam" id="PF09414"/>
    </source>
</evidence>
<geneLocation type="plasmid" evidence="2 3">
    <name>plas1</name>
</geneLocation>
<keyword evidence="2" id="KW-0436">Ligase</keyword>
<dbReference type="EMBL" id="CP060053">
    <property type="protein sequence ID" value="QNE07143.1"/>
    <property type="molecule type" value="Genomic_DNA"/>
</dbReference>
<protein>
    <submittedName>
        <fullName evidence="2">RNA ligase family protein</fullName>
    </submittedName>
</protein>
<accession>A0A7G6VZH8</accession>
<dbReference type="RefSeq" id="WP_185885888.1">
    <property type="nucleotide sequence ID" value="NZ_CP060053.1"/>
</dbReference>
<proteinExistence type="predicted"/>
<reference evidence="2 3" key="1">
    <citation type="submission" date="2020-08" db="EMBL/GenBank/DDBJ databases">
        <authorList>
            <person name="Liu G."/>
            <person name="Sun C."/>
        </authorList>
    </citation>
    <scope>NUCLEOTIDE SEQUENCE [LARGE SCALE GENOMIC DNA]</scope>
    <source>
        <strain evidence="2 3">OT19</strain>
        <plasmid evidence="2 3">plas1</plasmid>
    </source>
</reference>
<dbReference type="AlphaFoldDB" id="A0A7G6VZH8"/>
<feature type="domain" description="RNA ligase" evidence="1">
    <location>
        <begin position="152"/>
        <end position="295"/>
    </location>
</feature>
<dbReference type="InterPro" id="IPR052732">
    <property type="entry name" value="Cell-binding_unc_protein"/>
</dbReference>
<gene>
    <name evidence="2" type="ORF">H4O24_19200</name>
</gene>
<dbReference type="GO" id="GO:0016874">
    <property type="term" value="F:ligase activity"/>
    <property type="evidence" value="ECO:0007669"/>
    <property type="project" value="UniProtKB-KW"/>
</dbReference>
<dbReference type="PANTHER" id="PTHR43883">
    <property type="entry name" value="SLR0207 PROTEIN"/>
    <property type="match status" value="1"/>
</dbReference>
<evidence type="ECO:0000313" key="2">
    <source>
        <dbReference type="EMBL" id="QNE07143.1"/>
    </source>
</evidence>
<name>A0A7G6VZH8_9SPHN</name>
<sequence>MATQTSSLGCVICGAGDGEGVPIFASRLWDGAEDPSNRVRLCRRHADDARATVLSVEELMERAGLAQRPLPPQLHAVERYDRWGNPLLKEGRRARGELFFEPEVQDWLGRCGALDRFEPWVKYPRTYVLPWSQEIGVGDRPMASLDLLAGGDVIVSEKMDGENVSLYRDFLHTRSIARIPHESRIWLDAFWDRVRYRIPADWRICGEYLFVSHTVRYCSLPSYFLAFSVWNDRNICLSWNDSMAFLADAGIAPVPLLYRGQLDRHAIHAAWEKGGNPSSEGYVLRSAGRIAYRDFRRLAGKFIRSGYVQSEPVKNNMTHGTTMLNNTLSLK</sequence>
<dbReference type="PANTHER" id="PTHR43883:SF1">
    <property type="entry name" value="GLUCONOKINASE"/>
    <property type="match status" value="1"/>
</dbReference>
<dbReference type="Proteomes" id="UP000515297">
    <property type="component" value="Plasmid plas1"/>
</dbReference>
<dbReference type="Pfam" id="PF09414">
    <property type="entry name" value="RNA_ligase"/>
    <property type="match status" value="1"/>
</dbReference>
<evidence type="ECO:0000313" key="3">
    <source>
        <dbReference type="Proteomes" id="UP000515297"/>
    </source>
</evidence>
<dbReference type="Gene3D" id="3.30.470.30">
    <property type="entry name" value="DNA ligase/mRNA capping enzyme"/>
    <property type="match status" value="1"/>
</dbReference>
<organism evidence="2 3">
    <name type="scientific">Croceicoccus marinus</name>
    <dbReference type="NCBI Taxonomy" id="450378"/>
    <lineage>
        <taxon>Bacteria</taxon>
        <taxon>Pseudomonadati</taxon>
        <taxon>Pseudomonadota</taxon>
        <taxon>Alphaproteobacteria</taxon>
        <taxon>Sphingomonadales</taxon>
        <taxon>Erythrobacteraceae</taxon>
        <taxon>Croceicoccus</taxon>
    </lineage>
</organism>
<keyword evidence="2" id="KW-0614">Plasmid</keyword>
<dbReference type="InterPro" id="IPR021122">
    <property type="entry name" value="RNA_ligase_dom_REL/Rnl2"/>
</dbReference>